<comment type="similarity">
    <text evidence="1">Belongs to the EXO5 family.</text>
</comment>
<dbReference type="Pfam" id="PF09810">
    <property type="entry name" value="Exo5"/>
    <property type="match status" value="2"/>
</dbReference>
<proteinExistence type="inferred from homology"/>
<dbReference type="PANTHER" id="PTHR14464">
    <property type="entry name" value="EXONUCLEASE V"/>
    <property type="match status" value="1"/>
</dbReference>
<gene>
    <name evidence="2" type="ORF">KUTeg_010430</name>
</gene>
<dbReference type="Proteomes" id="UP001217089">
    <property type="component" value="Unassembled WGS sequence"/>
</dbReference>
<dbReference type="InterPro" id="IPR019190">
    <property type="entry name" value="EXOV"/>
</dbReference>
<dbReference type="EMBL" id="JARBDR010000440">
    <property type="protein sequence ID" value="KAJ8313057.1"/>
    <property type="molecule type" value="Genomic_DNA"/>
</dbReference>
<evidence type="ECO:0000313" key="2">
    <source>
        <dbReference type="EMBL" id="KAJ8313057.1"/>
    </source>
</evidence>
<name>A0ABQ9F6S7_TEGGR</name>
<sequence length="302" mass="34420">MAAPGNIKLENTEDDDYFQNLINDDDDDLLYAASRNYESNVATNIQGEEELQTETNNKTTCGCTDIKKATNIVTNPDKITIDCTKINKNITEDSRANSDVICDENDSDKVPFYTCTPLSIYRPKYLCVTDLTQQDWCEQQLFYKFTMPMMITVPVDEQPVVAKGANIHTERELEVHDVISIKTTSAADKWGIKFLNLLTSVLGFLNGITVAREIPILGVPFNEDVMVFGIIDELRFDPDTYTIDLSELKTKLSRTTSTKAQQRQHSLQVMMYKKLFDDAVKGRLSKDHIQKHLNLDLRSRIW</sequence>
<accession>A0ABQ9F6S7</accession>
<comment type="caution">
    <text evidence="2">The sequence shown here is derived from an EMBL/GenBank/DDBJ whole genome shotgun (WGS) entry which is preliminary data.</text>
</comment>
<keyword evidence="3" id="KW-1185">Reference proteome</keyword>
<protein>
    <submittedName>
        <fullName evidence="2">Uncharacterized protein</fullName>
    </submittedName>
</protein>
<reference evidence="2 3" key="1">
    <citation type="submission" date="2022-12" db="EMBL/GenBank/DDBJ databases">
        <title>Chromosome-level genome of Tegillarca granosa.</title>
        <authorList>
            <person name="Kim J."/>
        </authorList>
    </citation>
    <scope>NUCLEOTIDE SEQUENCE [LARGE SCALE GENOMIC DNA]</scope>
    <source>
        <strain evidence="2">Teg-2019</strain>
        <tissue evidence="2">Adductor muscle</tissue>
    </source>
</reference>
<organism evidence="2 3">
    <name type="scientific">Tegillarca granosa</name>
    <name type="common">Malaysian cockle</name>
    <name type="synonym">Anadara granosa</name>
    <dbReference type="NCBI Taxonomy" id="220873"/>
    <lineage>
        <taxon>Eukaryota</taxon>
        <taxon>Metazoa</taxon>
        <taxon>Spiralia</taxon>
        <taxon>Lophotrochozoa</taxon>
        <taxon>Mollusca</taxon>
        <taxon>Bivalvia</taxon>
        <taxon>Autobranchia</taxon>
        <taxon>Pteriomorphia</taxon>
        <taxon>Arcoida</taxon>
        <taxon>Arcoidea</taxon>
        <taxon>Arcidae</taxon>
        <taxon>Tegillarca</taxon>
    </lineage>
</organism>
<dbReference type="PANTHER" id="PTHR14464:SF4">
    <property type="entry name" value="EXONUCLEASE V"/>
    <property type="match status" value="1"/>
</dbReference>
<evidence type="ECO:0000313" key="3">
    <source>
        <dbReference type="Proteomes" id="UP001217089"/>
    </source>
</evidence>
<evidence type="ECO:0000256" key="1">
    <source>
        <dbReference type="ARBA" id="ARBA00009797"/>
    </source>
</evidence>